<feature type="transmembrane region" description="Helical" evidence="5">
    <location>
        <begin position="180"/>
        <end position="209"/>
    </location>
</feature>
<protein>
    <recommendedName>
        <fullName evidence="5">Probable membrane transporter protein</fullName>
    </recommendedName>
</protein>
<keyword evidence="7" id="KW-1185">Reference proteome</keyword>
<feature type="transmembrane region" description="Helical" evidence="5">
    <location>
        <begin position="12"/>
        <end position="39"/>
    </location>
</feature>
<proteinExistence type="inferred from homology"/>
<feature type="transmembrane region" description="Helical" evidence="5">
    <location>
        <begin position="221"/>
        <end position="238"/>
    </location>
</feature>
<feature type="transmembrane region" description="Helical" evidence="5">
    <location>
        <begin position="275"/>
        <end position="296"/>
    </location>
</feature>
<comment type="similarity">
    <text evidence="5">Belongs to the 4-toluene sulfonate uptake permease (TSUP) (TC 2.A.102) family.</text>
</comment>
<evidence type="ECO:0000256" key="4">
    <source>
        <dbReference type="ARBA" id="ARBA00023136"/>
    </source>
</evidence>
<sequence length="306" mass="32027">MQIHLPIAEIAVDPFVIIAIGAGVGFVSGLFGVGGGFLLTPLLMFAGVPAVVAVSTQANQVLATSIAGASAHWKNRAVDVRMGLYMMSGGLVGSGLGVWVFKILRSSGNIDEVIAISYVVFLGIVGGLMFWESIGPALGKGGDGNKDPKRRSAMRKWTRALPFKRRFPRSGLYISMIPPILIGFFVGFLAAVLGVGGGFILAPAMVYLLGVPTRVMVGTSLFQIIFLTAFVTFLQAAVNQTVDIVLAAVLMAGGVVGARLGAATGQYLNAAQLRFLLALVVLAMGGKIAFDLFFGSNAEFTLEALK</sequence>
<comment type="subcellular location">
    <subcellularLocation>
        <location evidence="5">Cell membrane</location>
        <topology evidence="5">Multi-pass membrane protein</topology>
    </subcellularLocation>
    <subcellularLocation>
        <location evidence="1">Membrane</location>
        <topology evidence="1">Multi-pass membrane protein</topology>
    </subcellularLocation>
</comment>
<dbReference type="InterPro" id="IPR002781">
    <property type="entry name" value="TM_pro_TauE-like"/>
</dbReference>
<evidence type="ECO:0000256" key="2">
    <source>
        <dbReference type="ARBA" id="ARBA00022692"/>
    </source>
</evidence>
<keyword evidence="3 5" id="KW-1133">Transmembrane helix</keyword>
<gene>
    <name evidence="6" type="ORF">ACFQS8_06045</name>
</gene>
<keyword evidence="2 5" id="KW-0812">Transmembrane</keyword>
<dbReference type="PANTHER" id="PTHR43701:SF12">
    <property type="entry name" value="MEMBRANE TRANSPORTER PROTEIN YTNM-RELATED"/>
    <property type="match status" value="1"/>
</dbReference>
<keyword evidence="4 5" id="KW-0472">Membrane</keyword>
<comment type="caution">
    <text evidence="6">The sequence shown here is derived from an EMBL/GenBank/DDBJ whole genome shotgun (WGS) entry which is preliminary data.</text>
</comment>
<feature type="transmembrane region" description="Helical" evidence="5">
    <location>
        <begin position="244"/>
        <end position="263"/>
    </location>
</feature>
<dbReference type="PANTHER" id="PTHR43701">
    <property type="entry name" value="MEMBRANE TRANSPORTER PROTEIN MJ0441-RELATED"/>
    <property type="match status" value="1"/>
</dbReference>
<feature type="transmembrane region" description="Helical" evidence="5">
    <location>
        <begin position="113"/>
        <end position="131"/>
    </location>
</feature>
<evidence type="ECO:0000313" key="7">
    <source>
        <dbReference type="Proteomes" id="UP001596492"/>
    </source>
</evidence>
<organism evidence="6 7">
    <name type="scientific">Hirschia litorea</name>
    <dbReference type="NCBI Taxonomy" id="1199156"/>
    <lineage>
        <taxon>Bacteria</taxon>
        <taxon>Pseudomonadati</taxon>
        <taxon>Pseudomonadota</taxon>
        <taxon>Alphaproteobacteria</taxon>
        <taxon>Hyphomonadales</taxon>
        <taxon>Hyphomonadaceae</taxon>
        <taxon>Hirschia</taxon>
    </lineage>
</organism>
<evidence type="ECO:0000256" key="5">
    <source>
        <dbReference type="RuleBase" id="RU363041"/>
    </source>
</evidence>
<feature type="transmembrane region" description="Helical" evidence="5">
    <location>
        <begin position="82"/>
        <end position="101"/>
    </location>
</feature>
<dbReference type="InterPro" id="IPR051598">
    <property type="entry name" value="TSUP/Inactive_protease-like"/>
</dbReference>
<name>A0ABW2IK26_9PROT</name>
<dbReference type="RefSeq" id="WP_382166364.1">
    <property type="nucleotide sequence ID" value="NZ_JBHTBR010000002.1"/>
</dbReference>
<reference evidence="7" key="1">
    <citation type="journal article" date="2019" name="Int. J. Syst. Evol. Microbiol.">
        <title>The Global Catalogue of Microorganisms (GCM) 10K type strain sequencing project: providing services to taxonomists for standard genome sequencing and annotation.</title>
        <authorList>
            <consortium name="The Broad Institute Genomics Platform"/>
            <consortium name="The Broad Institute Genome Sequencing Center for Infectious Disease"/>
            <person name="Wu L."/>
            <person name="Ma J."/>
        </authorList>
    </citation>
    <scope>NUCLEOTIDE SEQUENCE [LARGE SCALE GENOMIC DNA]</scope>
    <source>
        <strain evidence="7">CCUG 51308</strain>
    </source>
</reference>
<dbReference type="Pfam" id="PF01925">
    <property type="entry name" value="TauE"/>
    <property type="match status" value="1"/>
</dbReference>
<dbReference type="Proteomes" id="UP001596492">
    <property type="component" value="Unassembled WGS sequence"/>
</dbReference>
<evidence type="ECO:0000313" key="6">
    <source>
        <dbReference type="EMBL" id="MFC7291170.1"/>
    </source>
</evidence>
<evidence type="ECO:0000256" key="3">
    <source>
        <dbReference type="ARBA" id="ARBA00022989"/>
    </source>
</evidence>
<accession>A0ABW2IK26</accession>
<dbReference type="EMBL" id="JBHTBR010000002">
    <property type="protein sequence ID" value="MFC7291170.1"/>
    <property type="molecule type" value="Genomic_DNA"/>
</dbReference>
<evidence type="ECO:0000256" key="1">
    <source>
        <dbReference type="ARBA" id="ARBA00004141"/>
    </source>
</evidence>
<keyword evidence="5" id="KW-1003">Cell membrane</keyword>